<gene>
    <name evidence="2" type="ORF">OUZ56_025022</name>
    <name evidence="3" type="ORF">OUZ56_025033</name>
</gene>
<evidence type="ECO:0000313" key="3">
    <source>
        <dbReference type="EMBL" id="KAK4012777.1"/>
    </source>
</evidence>
<keyword evidence="1" id="KW-0472">Membrane</keyword>
<keyword evidence="4" id="KW-1185">Reference proteome</keyword>
<keyword evidence="1" id="KW-0812">Transmembrane</keyword>
<dbReference type="EMBL" id="JAOYFB010000004">
    <property type="protein sequence ID" value="KAK4012775.1"/>
    <property type="molecule type" value="Genomic_DNA"/>
</dbReference>
<evidence type="ECO:0000313" key="2">
    <source>
        <dbReference type="EMBL" id="KAK4012775.1"/>
    </source>
</evidence>
<protein>
    <submittedName>
        <fullName evidence="3">Uncharacterized protein</fullName>
    </submittedName>
</protein>
<reference evidence="3 4" key="1">
    <citation type="journal article" date="2023" name="Nucleic Acids Res.">
        <title>The hologenome of Daphnia magna reveals possible DNA methylation and microbiome-mediated evolution of the host genome.</title>
        <authorList>
            <person name="Chaturvedi A."/>
            <person name="Li X."/>
            <person name="Dhandapani V."/>
            <person name="Marshall H."/>
            <person name="Kissane S."/>
            <person name="Cuenca-Cambronero M."/>
            <person name="Asole G."/>
            <person name="Calvet F."/>
            <person name="Ruiz-Romero M."/>
            <person name="Marangio P."/>
            <person name="Guigo R."/>
            <person name="Rago D."/>
            <person name="Mirbahai L."/>
            <person name="Eastwood N."/>
            <person name="Colbourne J.K."/>
            <person name="Zhou J."/>
            <person name="Mallon E."/>
            <person name="Orsini L."/>
        </authorList>
    </citation>
    <scope>NUCLEOTIDE SEQUENCE [LARGE SCALE GENOMIC DNA]</scope>
    <source>
        <strain evidence="3">LRV0_1</strain>
    </source>
</reference>
<name>A0ABQ9ZIM8_9CRUS</name>
<keyword evidence="1" id="KW-1133">Transmembrane helix</keyword>
<proteinExistence type="predicted"/>
<dbReference type="EMBL" id="JAOYFB010000004">
    <property type="protein sequence ID" value="KAK4012777.1"/>
    <property type="molecule type" value="Genomic_DNA"/>
</dbReference>
<comment type="caution">
    <text evidence="3">The sequence shown here is derived from an EMBL/GenBank/DDBJ whole genome shotgun (WGS) entry which is preliminary data.</text>
</comment>
<feature type="transmembrane region" description="Helical" evidence="1">
    <location>
        <begin position="6"/>
        <end position="27"/>
    </location>
</feature>
<organism evidence="3 4">
    <name type="scientific">Daphnia magna</name>
    <dbReference type="NCBI Taxonomy" id="35525"/>
    <lineage>
        <taxon>Eukaryota</taxon>
        <taxon>Metazoa</taxon>
        <taxon>Ecdysozoa</taxon>
        <taxon>Arthropoda</taxon>
        <taxon>Crustacea</taxon>
        <taxon>Branchiopoda</taxon>
        <taxon>Diplostraca</taxon>
        <taxon>Cladocera</taxon>
        <taxon>Anomopoda</taxon>
        <taxon>Daphniidae</taxon>
        <taxon>Daphnia</taxon>
    </lineage>
</organism>
<sequence>MELEHAMGIGQFLTKIPVFLLAILFYLNCETGNISYLLSTEANFYASRGWRTAEMKNSSYPCGLC</sequence>
<dbReference type="Proteomes" id="UP001234178">
    <property type="component" value="Unassembled WGS sequence"/>
</dbReference>
<evidence type="ECO:0000256" key="1">
    <source>
        <dbReference type="SAM" id="Phobius"/>
    </source>
</evidence>
<accession>A0ABQ9ZIM8</accession>
<evidence type="ECO:0000313" key="4">
    <source>
        <dbReference type="Proteomes" id="UP001234178"/>
    </source>
</evidence>